<dbReference type="PANTHER" id="PTHR33545">
    <property type="entry name" value="UPF0750 MEMBRANE PROTEIN YITT-RELATED"/>
    <property type="match status" value="1"/>
</dbReference>
<organism evidence="7 8">
    <name type="scientific">Aedoeadaptatus ivorii</name>
    <dbReference type="NCBI Taxonomy" id="54006"/>
    <lineage>
        <taxon>Bacteria</taxon>
        <taxon>Bacillati</taxon>
        <taxon>Bacillota</taxon>
        <taxon>Tissierellia</taxon>
        <taxon>Tissierellales</taxon>
        <taxon>Peptoniphilaceae</taxon>
        <taxon>Aedoeadaptatus</taxon>
    </lineage>
</organism>
<dbReference type="OrthoDB" id="3182000at2"/>
<evidence type="ECO:0000313" key="7">
    <source>
        <dbReference type="EMBL" id="VEJ35892.1"/>
    </source>
</evidence>
<dbReference type="Proteomes" id="UP000269544">
    <property type="component" value="Chromosome"/>
</dbReference>
<comment type="subcellular location">
    <subcellularLocation>
        <location evidence="1">Cell membrane</location>
        <topology evidence="1">Multi-pass membrane protein</topology>
    </subcellularLocation>
</comment>
<keyword evidence="5 6" id="KW-0472">Membrane</keyword>
<accession>A0A3S5AJP9</accession>
<dbReference type="AlphaFoldDB" id="A0A3S5AJP9"/>
<evidence type="ECO:0000256" key="6">
    <source>
        <dbReference type="SAM" id="Phobius"/>
    </source>
</evidence>
<feature type="transmembrane region" description="Helical" evidence="6">
    <location>
        <begin position="16"/>
        <end position="34"/>
    </location>
</feature>
<evidence type="ECO:0000313" key="8">
    <source>
        <dbReference type="Proteomes" id="UP000269544"/>
    </source>
</evidence>
<evidence type="ECO:0000256" key="5">
    <source>
        <dbReference type="ARBA" id="ARBA00023136"/>
    </source>
</evidence>
<name>A0A3S5AJP9_9FIRM</name>
<proteinExistence type="predicted"/>
<gene>
    <name evidence="7" type="ORF">NCTC13079_01080</name>
</gene>
<dbReference type="PANTHER" id="PTHR33545:SF10">
    <property type="entry name" value="UPF0750 MEMBRANE PROTEIN YPJC"/>
    <property type="match status" value="1"/>
</dbReference>
<feature type="transmembrane region" description="Helical" evidence="6">
    <location>
        <begin position="112"/>
        <end position="139"/>
    </location>
</feature>
<dbReference type="InterPro" id="IPR003740">
    <property type="entry name" value="YitT"/>
</dbReference>
<keyword evidence="3 6" id="KW-0812">Transmembrane</keyword>
<dbReference type="RefSeq" id="WP_126465645.1">
    <property type="nucleotide sequence ID" value="NZ_JAUSWF010000003.1"/>
</dbReference>
<reference evidence="7 8" key="1">
    <citation type="submission" date="2018-12" db="EMBL/GenBank/DDBJ databases">
        <authorList>
            <consortium name="Pathogen Informatics"/>
        </authorList>
    </citation>
    <scope>NUCLEOTIDE SEQUENCE [LARGE SCALE GENOMIC DNA]</scope>
    <source>
        <strain evidence="7 8">NCTC13079</strain>
    </source>
</reference>
<dbReference type="Pfam" id="PF02588">
    <property type="entry name" value="YitT_membrane"/>
    <property type="match status" value="1"/>
</dbReference>
<feature type="transmembrane region" description="Helical" evidence="6">
    <location>
        <begin position="160"/>
        <end position="176"/>
    </location>
</feature>
<sequence length="218" mass="23844">MLSHLLRKFEITKSDLVRIVLGCAIMAFGVINVHEPAHITEGGVLGLGLFMKTVWGWNLAYVSPILDGICYLLGFSMLGKPFLKKASLATIFFAIFYYIFDQMGPVLPNLYAYPFWAAIAGGIFIGCGCGIVVTVGGCAGGDDALALVISKKTRWPISRAYLFTDFTVLALSLSYIPFTRLIFSFLTTVVSSFLIGQFELNMKVPAWKVSESGIEKNA</sequence>
<feature type="transmembrane region" description="Helical" evidence="6">
    <location>
        <begin position="82"/>
        <end position="100"/>
    </location>
</feature>
<evidence type="ECO:0000256" key="2">
    <source>
        <dbReference type="ARBA" id="ARBA00022475"/>
    </source>
</evidence>
<dbReference type="EMBL" id="LR134523">
    <property type="protein sequence ID" value="VEJ35892.1"/>
    <property type="molecule type" value="Genomic_DNA"/>
</dbReference>
<evidence type="ECO:0000256" key="3">
    <source>
        <dbReference type="ARBA" id="ARBA00022692"/>
    </source>
</evidence>
<keyword evidence="2" id="KW-1003">Cell membrane</keyword>
<feature type="transmembrane region" description="Helical" evidence="6">
    <location>
        <begin position="54"/>
        <end position="75"/>
    </location>
</feature>
<dbReference type="KEGG" id="piv:NCTC13079_01080"/>
<evidence type="ECO:0000256" key="4">
    <source>
        <dbReference type="ARBA" id="ARBA00022989"/>
    </source>
</evidence>
<protein>
    <submittedName>
        <fullName evidence="7">Uncharacterized BCR, YitT family COG1284</fullName>
    </submittedName>
</protein>
<evidence type="ECO:0000256" key="1">
    <source>
        <dbReference type="ARBA" id="ARBA00004651"/>
    </source>
</evidence>
<keyword evidence="8" id="KW-1185">Reference proteome</keyword>
<keyword evidence="4 6" id="KW-1133">Transmembrane helix</keyword>
<dbReference type="GO" id="GO:0005886">
    <property type="term" value="C:plasma membrane"/>
    <property type="evidence" value="ECO:0007669"/>
    <property type="project" value="UniProtKB-SubCell"/>
</dbReference>
<dbReference type="InterPro" id="IPR051461">
    <property type="entry name" value="UPF0750_membrane"/>
</dbReference>